<organism evidence="1 2">
    <name type="scientific">Catharanthus roseus</name>
    <name type="common">Madagascar periwinkle</name>
    <name type="synonym">Vinca rosea</name>
    <dbReference type="NCBI Taxonomy" id="4058"/>
    <lineage>
        <taxon>Eukaryota</taxon>
        <taxon>Viridiplantae</taxon>
        <taxon>Streptophyta</taxon>
        <taxon>Embryophyta</taxon>
        <taxon>Tracheophyta</taxon>
        <taxon>Spermatophyta</taxon>
        <taxon>Magnoliopsida</taxon>
        <taxon>eudicotyledons</taxon>
        <taxon>Gunneridae</taxon>
        <taxon>Pentapetalae</taxon>
        <taxon>asterids</taxon>
        <taxon>lamiids</taxon>
        <taxon>Gentianales</taxon>
        <taxon>Apocynaceae</taxon>
        <taxon>Rauvolfioideae</taxon>
        <taxon>Vinceae</taxon>
        <taxon>Catharanthinae</taxon>
        <taxon>Catharanthus</taxon>
    </lineage>
</organism>
<name>A0ACC0AI46_CATRO</name>
<proteinExistence type="predicted"/>
<dbReference type="Proteomes" id="UP001060085">
    <property type="component" value="Linkage Group LG06"/>
</dbReference>
<comment type="caution">
    <text evidence="1">The sequence shown here is derived from an EMBL/GenBank/DDBJ whole genome shotgun (WGS) entry which is preliminary data.</text>
</comment>
<gene>
    <name evidence="1" type="ORF">M9H77_29194</name>
</gene>
<keyword evidence="2" id="KW-1185">Reference proteome</keyword>
<evidence type="ECO:0000313" key="2">
    <source>
        <dbReference type="Proteomes" id="UP001060085"/>
    </source>
</evidence>
<evidence type="ECO:0000313" key="1">
    <source>
        <dbReference type="EMBL" id="KAI5660401.1"/>
    </source>
</evidence>
<reference evidence="2" key="1">
    <citation type="journal article" date="2023" name="Nat. Plants">
        <title>Single-cell RNA sequencing provides a high-resolution roadmap for understanding the multicellular compartmentation of specialized metabolism.</title>
        <authorList>
            <person name="Sun S."/>
            <person name="Shen X."/>
            <person name="Li Y."/>
            <person name="Li Y."/>
            <person name="Wang S."/>
            <person name="Li R."/>
            <person name="Zhang H."/>
            <person name="Shen G."/>
            <person name="Guo B."/>
            <person name="Wei J."/>
            <person name="Xu J."/>
            <person name="St-Pierre B."/>
            <person name="Chen S."/>
            <person name="Sun C."/>
        </authorList>
    </citation>
    <scope>NUCLEOTIDE SEQUENCE [LARGE SCALE GENOMIC DNA]</scope>
</reference>
<protein>
    <submittedName>
        <fullName evidence="1">Uncharacterized protein</fullName>
    </submittedName>
</protein>
<accession>A0ACC0AI46</accession>
<dbReference type="EMBL" id="CM044706">
    <property type="protein sequence ID" value="KAI5660401.1"/>
    <property type="molecule type" value="Genomic_DNA"/>
</dbReference>
<sequence length="174" mass="20444">MAVPKNYVPINWDIIKSGIFPSNYAILSIWNTTQVYRLKVEGISPLKYAFCKGSRVLDKFFPWLKLPSIPNIFKYFGYYFLFGTHMEGEKGRNLMNSLCCFAHNMANEDPNCCFVVAELSQEDPIREVIPHWRKFSWDDLWCIKRLSEIGKDEEIIDQDWIKSPVVSFVDPREF</sequence>